<gene>
    <name evidence="2" type="ORF">KC01_LOCUS29651</name>
</gene>
<dbReference type="EMBL" id="OZ035825">
    <property type="protein sequence ID" value="CAL1601754.1"/>
    <property type="molecule type" value="Genomic_DNA"/>
</dbReference>
<organism evidence="2 3">
    <name type="scientific">Knipowitschia caucasica</name>
    <name type="common">Caucasian dwarf goby</name>
    <name type="synonym">Pomatoschistus caucasicus</name>
    <dbReference type="NCBI Taxonomy" id="637954"/>
    <lineage>
        <taxon>Eukaryota</taxon>
        <taxon>Metazoa</taxon>
        <taxon>Chordata</taxon>
        <taxon>Craniata</taxon>
        <taxon>Vertebrata</taxon>
        <taxon>Euteleostomi</taxon>
        <taxon>Actinopterygii</taxon>
        <taxon>Neopterygii</taxon>
        <taxon>Teleostei</taxon>
        <taxon>Neoteleostei</taxon>
        <taxon>Acanthomorphata</taxon>
        <taxon>Gobiaria</taxon>
        <taxon>Gobiiformes</taxon>
        <taxon>Gobioidei</taxon>
        <taxon>Gobiidae</taxon>
        <taxon>Gobiinae</taxon>
        <taxon>Knipowitschia</taxon>
    </lineage>
</organism>
<proteinExistence type="predicted"/>
<keyword evidence="3" id="KW-1185">Reference proteome</keyword>
<protein>
    <submittedName>
        <fullName evidence="2">Uncharacterized protein</fullName>
    </submittedName>
</protein>
<sequence length="88" mass="9933">MHSPETPREFTSFPRLTSGCEMSPLLFPQPRKPHQGVTDPHIASIKAARYQLWCAEKDLSRHETYVCRGSAEFSGSVYECTSCLCVLQ</sequence>
<evidence type="ECO:0000256" key="1">
    <source>
        <dbReference type="SAM" id="MobiDB-lite"/>
    </source>
</evidence>
<accession>A0AAV2LIC6</accession>
<evidence type="ECO:0000313" key="2">
    <source>
        <dbReference type="EMBL" id="CAL1601754.1"/>
    </source>
</evidence>
<reference evidence="2 3" key="1">
    <citation type="submission" date="2024-04" db="EMBL/GenBank/DDBJ databases">
        <authorList>
            <person name="Waldvogel A.-M."/>
            <person name="Schoenle A."/>
        </authorList>
    </citation>
    <scope>NUCLEOTIDE SEQUENCE [LARGE SCALE GENOMIC DNA]</scope>
</reference>
<feature type="region of interest" description="Disordered" evidence="1">
    <location>
        <begin position="1"/>
        <end position="38"/>
    </location>
</feature>
<dbReference type="Proteomes" id="UP001497482">
    <property type="component" value="Chromosome 3"/>
</dbReference>
<name>A0AAV2LIC6_KNICA</name>
<dbReference type="AlphaFoldDB" id="A0AAV2LIC6"/>
<evidence type="ECO:0000313" key="3">
    <source>
        <dbReference type="Proteomes" id="UP001497482"/>
    </source>
</evidence>